<accession>A0A0D0Q795</accession>
<dbReference type="STRING" id="1123501.Wenmar_00674"/>
<feature type="transmembrane region" description="Helical" evidence="1">
    <location>
        <begin position="31"/>
        <end position="47"/>
    </location>
</feature>
<dbReference type="Proteomes" id="UP000035100">
    <property type="component" value="Unassembled WGS sequence"/>
</dbReference>
<feature type="transmembrane region" description="Helical" evidence="1">
    <location>
        <begin position="103"/>
        <end position="121"/>
    </location>
</feature>
<comment type="caution">
    <text evidence="2">The sequence shown here is derived from an EMBL/GenBank/DDBJ whole genome shotgun (WGS) entry which is preliminary data.</text>
</comment>
<evidence type="ECO:0000313" key="3">
    <source>
        <dbReference type="Proteomes" id="UP000035100"/>
    </source>
</evidence>
<name>A0A0D0Q795_9RHOB</name>
<evidence type="ECO:0000256" key="1">
    <source>
        <dbReference type="SAM" id="Phobius"/>
    </source>
</evidence>
<organism evidence="2 3">
    <name type="scientific">Wenxinia marina DSM 24838</name>
    <dbReference type="NCBI Taxonomy" id="1123501"/>
    <lineage>
        <taxon>Bacteria</taxon>
        <taxon>Pseudomonadati</taxon>
        <taxon>Pseudomonadota</taxon>
        <taxon>Alphaproteobacteria</taxon>
        <taxon>Rhodobacterales</taxon>
        <taxon>Roseobacteraceae</taxon>
        <taxon>Wenxinia</taxon>
    </lineage>
</organism>
<dbReference type="OrthoDB" id="7580644at2"/>
<gene>
    <name evidence="2" type="ORF">Wenmar_00674</name>
</gene>
<feature type="transmembrane region" description="Helical" evidence="1">
    <location>
        <begin position="59"/>
        <end position="83"/>
    </location>
</feature>
<keyword evidence="1" id="KW-0472">Membrane</keyword>
<dbReference type="eggNOG" id="ENOG5033ADK">
    <property type="taxonomic scope" value="Bacteria"/>
</dbReference>
<sequence length="127" mass="12960">MSPGAVAAGLVVGALLFSTLARGPGRRTRLTWAVVAIAAFYPAFAIAEGDWAALGRHLGLFVIFVALAAWGSRAGLVVLGGALVAHGLIDLALLRADPPGPGWWPAFCASVDLLFGAAVLARSRVTA</sequence>
<proteinExistence type="predicted"/>
<evidence type="ECO:0000313" key="2">
    <source>
        <dbReference type="EMBL" id="KIQ70299.1"/>
    </source>
</evidence>
<dbReference type="EMBL" id="AONG01000005">
    <property type="protein sequence ID" value="KIQ70299.1"/>
    <property type="molecule type" value="Genomic_DNA"/>
</dbReference>
<keyword evidence="1" id="KW-1133">Transmembrane helix</keyword>
<dbReference type="RefSeq" id="WP_018304046.1">
    <property type="nucleotide sequence ID" value="NZ_KB902312.1"/>
</dbReference>
<protein>
    <submittedName>
        <fullName evidence="2">Uncharacterized protein</fullName>
    </submittedName>
</protein>
<reference evidence="2 3" key="1">
    <citation type="submission" date="2013-01" db="EMBL/GenBank/DDBJ databases">
        <authorList>
            <person name="Fiebig A."/>
            <person name="Goeker M."/>
            <person name="Klenk H.-P.P."/>
        </authorList>
    </citation>
    <scope>NUCLEOTIDE SEQUENCE [LARGE SCALE GENOMIC DNA]</scope>
    <source>
        <strain evidence="2 3">DSM 24838</strain>
    </source>
</reference>
<dbReference type="AlphaFoldDB" id="A0A0D0Q795"/>
<keyword evidence="3" id="KW-1185">Reference proteome</keyword>
<keyword evidence="1" id="KW-0812">Transmembrane</keyword>